<dbReference type="GO" id="GO:0044550">
    <property type="term" value="P:secondary metabolite biosynthetic process"/>
    <property type="evidence" value="ECO:0007669"/>
    <property type="project" value="TreeGrafter"/>
</dbReference>
<evidence type="ECO:0000313" key="4">
    <source>
        <dbReference type="EMBL" id="PDH34632.1"/>
    </source>
</evidence>
<dbReference type="InterPro" id="IPR013747">
    <property type="entry name" value="ACP_syn_III_C"/>
</dbReference>
<dbReference type="EMBL" id="NTJZ01000003">
    <property type="protein sequence ID" value="PDH34632.1"/>
    <property type="molecule type" value="Genomic_DNA"/>
</dbReference>
<accession>A0A2A5WDY7</accession>
<dbReference type="Proteomes" id="UP000219329">
    <property type="component" value="Unassembled WGS sequence"/>
</dbReference>
<dbReference type="PANTHER" id="PTHR34069">
    <property type="entry name" value="3-OXOACYL-[ACYL-CARRIER-PROTEIN] SYNTHASE 3"/>
    <property type="match status" value="1"/>
</dbReference>
<name>A0A2A5WDY7_9GAMM</name>
<comment type="caution">
    <text evidence="4">The sequence shown here is derived from an EMBL/GenBank/DDBJ whole genome shotgun (WGS) entry which is preliminary data.</text>
</comment>
<dbReference type="SUPFAM" id="SSF50249">
    <property type="entry name" value="Nucleic acid-binding proteins"/>
    <property type="match status" value="1"/>
</dbReference>
<evidence type="ECO:0000256" key="1">
    <source>
        <dbReference type="ARBA" id="ARBA00022679"/>
    </source>
</evidence>
<gene>
    <name evidence="4" type="ORF">CNF02_04555</name>
</gene>
<dbReference type="SUPFAM" id="SSF53901">
    <property type="entry name" value="Thiolase-like"/>
    <property type="match status" value="2"/>
</dbReference>
<dbReference type="GO" id="GO:0016746">
    <property type="term" value="F:acyltransferase activity"/>
    <property type="evidence" value="ECO:0007669"/>
    <property type="project" value="UniProtKB-KW"/>
</dbReference>
<organism evidence="4 5">
    <name type="scientific">OM182 bacterium MED-G28</name>
    <dbReference type="NCBI Taxonomy" id="1986256"/>
    <lineage>
        <taxon>Bacteria</taxon>
        <taxon>Pseudomonadati</taxon>
        <taxon>Pseudomonadota</taxon>
        <taxon>Gammaproteobacteria</taxon>
        <taxon>OMG group</taxon>
        <taxon>OM182 clade</taxon>
    </lineage>
</organism>
<feature type="domain" description="Beta-ketoacyl-[acyl-carrier-protein] synthase III C-terminal" evidence="3">
    <location>
        <begin position="213"/>
        <end position="292"/>
    </location>
</feature>
<keyword evidence="2" id="KW-0012">Acyltransferase</keyword>
<dbReference type="Pfam" id="PF08541">
    <property type="entry name" value="ACP_syn_III_C"/>
    <property type="match status" value="1"/>
</dbReference>
<protein>
    <submittedName>
        <fullName evidence="4">3-hydroxy-3-methylglutaryl CoA synthase</fullName>
    </submittedName>
</protein>
<evidence type="ECO:0000256" key="2">
    <source>
        <dbReference type="ARBA" id="ARBA00023315"/>
    </source>
</evidence>
<dbReference type="CDD" id="cd00827">
    <property type="entry name" value="init_cond_enzymes"/>
    <property type="match status" value="1"/>
</dbReference>
<reference evidence="4 5" key="1">
    <citation type="submission" date="2017-08" db="EMBL/GenBank/DDBJ databases">
        <title>Fine stratification of microbial communities through a metagenomic profile of the photic zone.</title>
        <authorList>
            <person name="Haro-Moreno J.M."/>
            <person name="Lopez-Perez M."/>
            <person name="De La Torre J."/>
            <person name="Picazo A."/>
            <person name="Camacho A."/>
            <person name="Rodriguez-Valera F."/>
        </authorList>
    </citation>
    <scope>NUCLEOTIDE SEQUENCE [LARGE SCALE GENOMIC DNA]</scope>
    <source>
        <strain evidence="4">MED-G28</strain>
    </source>
</reference>
<proteinExistence type="predicted"/>
<dbReference type="InterPro" id="IPR012340">
    <property type="entry name" value="NA-bd_OB-fold"/>
</dbReference>
<sequence length="483" mass="53146">MTGISAYGVYIPRARLSKKAVADANAWFDAGLKSLGKGERAICNWDEDVITMAVEAASECLSSNQDVKLSSLYLASTTFPFLDRQNSVVVSEALNIDNQIRTMDIGASQRAATSALISLLESKVEGDSLLVASEHRRSKAGSRAEMLWGDAAASVLIGSENVIAECVGIESLAVDFVDHYRGEESSFDYDWEERWIRDEGFMKTVPAVVKKLLQSASLSTADINHFILPTDQSRTPGVLAKKLGINVTALVDNQISTVGVAGAAQPILLLAKALEESNPGDHILIIGFGQGCDAILLKATDAITNYKPALNVSGALARRREENNYNKFLGFNNLIERDIGKRGEADKQTYLSGYNRRKDFLTSFLGGKCRECGTVQIPREKYCVNPDCNALNSQDDYSFADKQGNVVTWTADRLTFDWSPPAYFGMVQFDGGGKIMMDFTEVEEGSIESGSKVSVHFRIRQFDPVRGFRKYFWKAVIEEKIND</sequence>
<dbReference type="InterPro" id="IPR016039">
    <property type="entry name" value="Thiolase-like"/>
</dbReference>
<evidence type="ECO:0000259" key="3">
    <source>
        <dbReference type="Pfam" id="PF08541"/>
    </source>
</evidence>
<dbReference type="AlphaFoldDB" id="A0A2A5WDY7"/>
<dbReference type="PANTHER" id="PTHR34069:SF2">
    <property type="entry name" value="BETA-KETOACYL-[ACYL-CARRIER-PROTEIN] SYNTHASE III"/>
    <property type="match status" value="1"/>
</dbReference>
<dbReference type="Gene3D" id="3.40.47.10">
    <property type="match status" value="2"/>
</dbReference>
<evidence type="ECO:0000313" key="5">
    <source>
        <dbReference type="Proteomes" id="UP000219329"/>
    </source>
</evidence>
<keyword evidence="1" id="KW-0808">Transferase</keyword>